<sequence length="1123" mass="125029">MRNMGLLSLAWVGDGSGVLLVLTTFQVPLFTMHFGQSNLYRSEDYGKTFKDVTHLINHTFILSEFGIAISPDHSGKLILTGDVSETGGFRLFRSQDFGMTFVPTVLPFEPLIQMLYNPVDCNALLTLSIKLDLWISEDFGATWRKIHDHVCLVRWGPKNSIYFTTNYNESCNDNGNLELRKTTDYGRSFVTIATRVYSFVLGGKFVFASIMTGKGTERLIHVSVDGGEVWNIAQLPTVNHEQFYSILAATQDMIFMHVDDPGDSGVGTLYVSDDRGTVFSKSLEHHLYTTTSDTDFSAISSLRGVYMTSVLTDDAAVETVITFDQGAKWQTLRRPQNSHCDTETSSNRPNRCSLYIHASYSINMKMDVPMLPLSQPSAVGLILAHGSVGDAESTVSPDVYVSDDGGYSWHLALRGPHHYAILDSGGLLVAVEHTNLPVNQIKFSTDEGQCWHTYKFTSDPVFFSGLDSEPGSRSMNLSLWGYRNISKWVVITIDFRKILARDCTDMDYVEWLAHSADPSGSNEGCVLGYKETFLRLRKDSVCWNGRNYAITKKLSPCPCTVDDYQCDFGYYRPENSTECVEQEEMKEHPLEFCLNGTTDQLQTSGYRKIPGDQCEGGFQPERKEINLGRICTSNVLHPISLSETSLPNAGVIVMVVIVILLSSGVAGVWLVKKYVCGGRFLVHRYSVMREHVEANKIEGVDDIDAQYMETAKAEYNEDSDQVQPKAPLLQILRVAGAQEEVFTLKEVMHYLGQYIMGKQLYDKQRQHIVHCQDDPLGELLEVESFSVKNPSPVYEMLKKYLVVLGSCDAAENLSVGRECVEGGVEDRGQICRGVVKAGLEAGSDGPLLQTPSQRRPHSVEGMLRSACKRPKLDVTLDEWDLSGLPWWFLGNLRSNYSRRSNGSTDIHTNQEEDTAIVSDTTDDLWFLTEGESEQVSVEMKEAALEEGSGGEGEAPPENDDGGGKEEKADREMQEEPDEDSQCLSDDTDTEISTQDAWQCTECRKYNTPLQRYCVRCWALRKNWYKDVPRLAHSLSVPDIAACSSLIAHDEEDDSDTGIDVPDCSRTVSDPVILPSHSTADRPLPTMVMGKDKGPLPSSFHKDESASGKNGKISAGIVAVRFEL</sequence>
<dbReference type="Gene3D" id="2.130.10.10">
    <property type="entry name" value="YVTN repeat-like/Quinoprotein amine dehydrogenase"/>
    <property type="match status" value="1"/>
</dbReference>
<dbReference type="SUPFAM" id="SSF110296">
    <property type="entry name" value="Oligoxyloglucan reducing end-specific cellobiohydrolase"/>
    <property type="match status" value="1"/>
</dbReference>
<evidence type="ECO:0000256" key="9">
    <source>
        <dbReference type="SAM" id="MobiDB-lite"/>
    </source>
</evidence>
<keyword evidence="6 10" id="KW-0472">Membrane</keyword>
<dbReference type="CDD" id="cd17673">
    <property type="entry name" value="MDM4"/>
    <property type="match status" value="1"/>
</dbReference>
<dbReference type="SMART" id="SM00602">
    <property type="entry name" value="VPS10"/>
    <property type="match status" value="1"/>
</dbReference>
<evidence type="ECO:0000256" key="8">
    <source>
        <dbReference type="PROSITE-ProRule" id="PRU00322"/>
    </source>
</evidence>
<dbReference type="PROSITE" id="PS51925">
    <property type="entry name" value="SWIB_MDM2"/>
    <property type="match status" value="1"/>
</dbReference>
<keyword evidence="10" id="KW-0812">Transmembrane</keyword>
<dbReference type="Proteomes" id="UP000503349">
    <property type="component" value="Chromosome 5"/>
</dbReference>
<feature type="domain" description="DM2" evidence="12">
    <location>
        <begin position="720"/>
        <end position="803"/>
    </location>
</feature>
<dbReference type="GO" id="GO:0016020">
    <property type="term" value="C:membrane"/>
    <property type="evidence" value="ECO:0007669"/>
    <property type="project" value="UniProtKB-SubCell"/>
</dbReference>
<dbReference type="InterPro" id="IPR036443">
    <property type="entry name" value="Znf_RanBP2_sf"/>
</dbReference>
<evidence type="ECO:0000259" key="12">
    <source>
        <dbReference type="PROSITE" id="PS51925"/>
    </source>
</evidence>
<evidence type="ECO:0000259" key="11">
    <source>
        <dbReference type="PROSITE" id="PS50199"/>
    </source>
</evidence>
<dbReference type="Pfam" id="PF02201">
    <property type="entry name" value="SWIB"/>
    <property type="match status" value="1"/>
</dbReference>
<dbReference type="GO" id="GO:0016050">
    <property type="term" value="P:vesicle organization"/>
    <property type="evidence" value="ECO:0007669"/>
    <property type="project" value="TreeGrafter"/>
</dbReference>
<feature type="region of interest" description="Disordered" evidence="9">
    <location>
        <begin position="941"/>
        <end position="990"/>
    </location>
</feature>
<evidence type="ECO:0000256" key="3">
    <source>
        <dbReference type="ARBA" id="ARBA00022737"/>
    </source>
</evidence>
<evidence type="ECO:0000313" key="13">
    <source>
        <dbReference type="EMBL" id="KAF3689674.1"/>
    </source>
</evidence>
<keyword evidence="4 8" id="KW-0863">Zinc-finger</keyword>
<dbReference type="GO" id="GO:0006895">
    <property type="term" value="P:Golgi to endosome transport"/>
    <property type="evidence" value="ECO:0007669"/>
    <property type="project" value="TreeGrafter"/>
</dbReference>
<dbReference type="Gene3D" id="2.10.70.80">
    <property type="match status" value="1"/>
</dbReference>
<reference evidence="14" key="2">
    <citation type="submission" date="2019-02" db="EMBL/GenBank/DDBJ databases">
        <title>Opniocepnalus argus Var Kimnra genome.</title>
        <authorList>
            <person name="Zhou C."/>
            <person name="Xiao S."/>
        </authorList>
    </citation>
    <scope>NUCLEOTIDE SEQUENCE [LARGE SCALE GENOMIC DNA]</scope>
</reference>
<dbReference type="PROSITE" id="PS50199">
    <property type="entry name" value="ZF_RANBP2_2"/>
    <property type="match status" value="1"/>
</dbReference>
<evidence type="ECO:0000256" key="4">
    <source>
        <dbReference type="ARBA" id="ARBA00022771"/>
    </source>
</evidence>
<keyword evidence="5" id="KW-0862">Zinc</keyword>
<protein>
    <submittedName>
        <fullName evidence="13">Sortilin</fullName>
    </submittedName>
</protein>
<dbReference type="SUPFAM" id="SSF47592">
    <property type="entry name" value="SWIB/MDM2 domain"/>
    <property type="match status" value="1"/>
</dbReference>
<dbReference type="InterPro" id="IPR036885">
    <property type="entry name" value="SWIB_MDM2_dom_sf"/>
</dbReference>
<dbReference type="InterPro" id="IPR001876">
    <property type="entry name" value="Znf_RanBP2"/>
</dbReference>
<proteinExistence type="predicted"/>
<dbReference type="InterPro" id="IPR050310">
    <property type="entry name" value="VPS10-sortilin"/>
</dbReference>
<keyword evidence="3" id="KW-0677">Repeat</keyword>
<dbReference type="GO" id="GO:0005794">
    <property type="term" value="C:Golgi apparatus"/>
    <property type="evidence" value="ECO:0007669"/>
    <property type="project" value="TreeGrafter"/>
</dbReference>
<reference evidence="13 14" key="1">
    <citation type="submission" date="2019-02" db="EMBL/GenBank/DDBJ databases">
        <title>Opniocepnalus argus genome.</title>
        <authorList>
            <person name="Zhou C."/>
            <person name="Xiao S."/>
        </authorList>
    </citation>
    <scope>NUCLEOTIDE SEQUENCE [LARGE SCALE GENOMIC DNA]</scope>
    <source>
        <strain evidence="13">OARG1902GOOAL</strain>
        <tissue evidence="13">Muscle</tissue>
    </source>
</reference>
<dbReference type="Gene3D" id="3.30.60.270">
    <property type="match status" value="1"/>
</dbReference>
<dbReference type="InterPro" id="IPR031777">
    <property type="entry name" value="Sortilin_C"/>
</dbReference>
<dbReference type="Gene3D" id="1.10.245.10">
    <property type="entry name" value="SWIB/MDM2 domain"/>
    <property type="match status" value="1"/>
</dbReference>
<gene>
    <name evidence="13" type="ORF">EXN66_Car005346</name>
</gene>
<dbReference type="GO" id="GO:0008270">
    <property type="term" value="F:zinc ion binding"/>
    <property type="evidence" value="ECO:0007669"/>
    <property type="project" value="UniProtKB-KW"/>
</dbReference>
<organism evidence="13 14">
    <name type="scientific">Channa argus</name>
    <name type="common">Northern snakehead</name>
    <name type="synonym">Ophicephalus argus</name>
    <dbReference type="NCBI Taxonomy" id="215402"/>
    <lineage>
        <taxon>Eukaryota</taxon>
        <taxon>Metazoa</taxon>
        <taxon>Chordata</taxon>
        <taxon>Craniata</taxon>
        <taxon>Vertebrata</taxon>
        <taxon>Euteleostomi</taxon>
        <taxon>Actinopterygii</taxon>
        <taxon>Neopterygii</taxon>
        <taxon>Teleostei</taxon>
        <taxon>Neoteleostei</taxon>
        <taxon>Acanthomorphata</taxon>
        <taxon>Anabantaria</taxon>
        <taxon>Anabantiformes</taxon>
        <taxon>Channoidei</taxon>
        <taxon>Channidae</taxon>
        <taxon>Channa</taxon>
    </lineage>
</organism>
<evidence type="ECO:0000256" key="5">
    <source>
        <dbReference type="ARBA" id="ARBA00022833"/>
    </source>
</evidence>
<name>A0A6G1PHQ6_CHAAH</name>
<evidence type="ECO:0000256" key="6">
    <source>
        <dbReference type="ARBA" id="ARBA00023136"/>
    </source>
</evidence>
<accession>A0A6G1PHQ6</accession>
<evidence type="ECO:0000256" key="2">
    <source>
        <dbReference type="ARBA" id="ARBA00022723"/>
    </source>
</evidence>
<dbReference type="SUPFAM" id="SSF90209">
    <property type="entry name" value="Ran binding protein zinc finger-like"/>
    <property type="match status" value="1"/>
</dbReference>
<evidence type="ECO:0000256" key="7">
    <source>
        <dbReference type="ARBA" id="ARBA00023180"/>
    </source>
</evidence>
<feature type="compositionally biased region" description="Acidic residues" evidence="9">
    <location>
        <begin position="974"/>
        <end position="989"/>
    </location>
</feature>
<keyword evidence="2" id="KW-0479">Metal-binding</keyword>
<dbReference type="InterPro" id="IPR006581">
    <property type="entry name" value="VPS10"/>
</dbReference>
<dbReference type="InterPro" id="IPR031778">
    <property type="entry name" value="Sortilin_N"/>
</dbReference>
<dbReference type="GO" id="GO:0006897">
    <property type="term" value="P:endocytosis"/>
    <property type="evidence" value="ECO:0007669"/>
    <property type="project" value="TreeGrafter"/>
</dbReference>
<keyword evidence="7" id="KW-0325">Glycoprotein</keyword>
<keyword evidence="14" id="KW-1185">Reference proteome</keyword>
<keyword evidence="10" id="KW-1133">Transmembrane helix</keyword>
<dbReference type="EMBL" id="CM015716">
    <property type="protein sequence ID" value="KAF3689674.1"/>
    <property type="molecule type" value="Genomic_DNA"/>
</dbReference>
<feature type="domain" description="RanBP2-type" evidence="11">
    <location>
        <begin position="993"/>
        <end position="1022"/>
    </location>
</feature>
<dbReference type="InterPro" id="IPR015943">
    <property type="entry name" value="WD40/YVTN_repeat-like_dom_sf"/>
</dbReference>
<dbReference type="InterPro" id="IPR003121">
    <property type="entry name" value="SWIB_MDM2_domain"/>
</dbReference>
<comment type="subcellular location">
    <subcellularLocation>
        <location evidence="1">Membrane</location>
    </subcellularLocation>
</comment>
<dbReference type="PROSITE" id="PS01358">
    <property type="entry name" value="ZF_RANBP2_1"/>
    <property type="match status" value="1"/>
</dbReference>
<feature type="compositionally biased region" description="Basic and acidic residues" evidence="9">
    <location>
        <begin position="961"/>
        <end position="973"/>
    </location>
</feature>
<dbReference type="AlphaFoldDB" id="A0A6G1PHQ6"/>
<dbReference type="PANTHER" id="PTHR12106:SF41">
    <property type="entry name" value="SORTILIN"/>
    <property type="match status" value="1"/>
</dbReference>
<dbReference type="Pfam" id="PF15901">
    <property type="entry name" value="Sortilin_C"/>
    <property type="match status" value="1"/>
</dbReference>
<dbReference type="PANTHER" id="PTHR12106">
    <property type="entry name" value="SORTILIN RELATED"/>
    <property type="match status" value="1"/>
</dbReference>
<feature type="transmembrane region" description="Helical" evidence="10">
    <location>
        <begin position="649"/>
        <end position="671"/>
    </location>
</feature>
<evidence type="ECO:0000256" key="10">
    <source>
        <dbReference type="SAM" id="Phobius"/>
    </source>
</evidence>
<evidence type="ECO:0000313" key="14">
    <source>
        <dbReference type="Proteomes" id="UP000503349"/>
    </source>
</evidence>
<evidence type="ECO:0000256" key="1">
    <source>
        <dbReference type="ARBA" id="ARBA00004370"/>
    </source>
</evidence>
<dbReference type="Pfam" id="PF15902">
    <property type="entry name" value="Sortilin-Vps10"/>
    <property type="match status" value="1"/>
</dbReference>
<dbReference type="Gene3D" id="2.30.30.380">
    <property type="entry name" value="Zn-finger domain of Sec23/24"/>
    <property type="match status" value="1"/>
</dbReference>
<dbReference type="GO" id="GO:0005829">
    <property type="term" value="C:cytosol"/>
    <property type="evidence" value="ECO:0007669"/>
    <property type="project" value="GOC"/>
</dbReference>